<accession>A0ABN2X8U9</accession>
<proteinExistence type="predicted"/>
<protein>
    <recommendedName>
        <fullName evidence="3">PRL2-23</fullName>
    </recommendedName>
</protein>
<organism evidence="1 2">
    <name type="scientific">Streptomyces albiaxialis</name>
    <dbReference type="NCBI Taxonomy" id="329523"/>
    <lineage>
        <taxon>Bacteria</taxon>
        <taxon>Bacillati</taxon>
        <taxon>Actinomycetota</taxon>
        <taxon>Actinomycetes</taxon>
        <taxon>Kitasatosporales</taxon>
        <taxon>Streptomycetaceae</taxon>
        <taxon>Streptomyces</taxon>
    </lineage>
</organism>
<evidence type="ECO:0008006" key="3">
    <source>
        <dbReference type="Google" id="ProtNLM"/>
    </source>
</evidence>
<dbReference type="Proteomes" id="UP001500016">
    <property type="component" value="Unassembled WGS sequence"/>
</dbReference>
<comment type="caution">
    <text evidence="1">The sequence shown here is derived from an EMBL/GenBank/DDBJ whole genome shotgun (WGS) entry which is preliminary data.</text>
</comment>
<reference evidence="1 2" key="1">
    <citation type="journal article" date="2019" name="Int. J. Syst. Evol. Microbiol.">
        <title>The Global Catalogue of Microorganisms (GCM) 10K type strain sequencing project: providing services to taxonomists for standard genome sequencing and annotation.</title>
        <authorList>
            <consortium name="The Broad Institute Genomics Platform"/>
            <consortium name="The Broad Institute Genome Sequencing Center for Infectious Disease"/>
            <person name="Wu L."/>
            <person name="Ma J."/>
        </authorList>
    </citation>
    <scope>NUCLEOTIDE SEQUENCE [LARGE SCALE GENOMIC DNA]</scope>
    <source>
        <strain evidence="1 2">JCM 15478</strain>
    </source>
</reference>
<sequence length="152" mass="16715">MWTTIVAVLGTILGGAVTGALAHFSARSARWDELDERRRSEAIDAVTALARAASDHRRAMWMVREAQITGVDAERVRVLRDESHRTRSEITEPSVRVQLLIESDAVRAVAHEAVHATYAMREAETLEALEDARAVALATHDLMVRTAGAYLA</sequence>
<evidence type="ECO:0000313" key="2">
    <source>
        <dbReference type="Proteomes" id="UP001500016"/>
    </source>
</evidence>
<gene>
    <name evidence="1" type="ORF">GCM10009801_81750</name>
</gene>
<dbReference type="RefSeq" id="WP_344535921.1">
    <property type="nucleotide sequence ID" value="NZ_BAAAPE010000038.1"/>
</dbReference>
<evidence type="ECO:0000313" key="1">
    <source>
        <dbReference type="EMBL" id="GAA2105566.1"/>
    </source>
</evidence>
<dbReference type="EMBL" id="BAAAPE010000038">
    <property type="protein sequence ID" value="GAA2105566.1"/>
    <property type="molecule type" value="Genomic_DNA"/>
</dbReference>
<name>A0ABN2X8U9_9ACTN</name>
<keyword evidence="2" id="KW-1185">Reference proteome</keyword>